<evidence type="ECO:0000256" key="3">
    <source>
        <dbReference type="ARBA" id="ARBA00023163"/>
    </source>
</evidence>
<dbReference type="InterPro" id="IPR020449">
    <property type="entry name" value="Tscrpt_reg_AraC-type_HTH"/>
</dbReference>
<proteinExistence type="predicted"/>
<comment type="caution">
    <text evidence="5">The sequence shown here is derived from an EMBL/GenBank/DDBJ whole genome shotgun (WGS) entry which is preliminary data.</text>
</comment>
<dbReference type="OrthoDB" id="9816335at2"/>
<evidence type="ECO:0000313" key="7">
    <source>
        <dbReference type="Proteomes" id="UP000216411"/>
    </source>
</evidence>
<evidence type="ECO:0000313" key="6">
    <source>
        <dbReference type="EMBL" id="RDY31341.1"/>
    </source>
</evidence>
<gene>
    <name evidence="5" type="ORF">C8E03_11516</name>
    <name evidence="6" type="ORF">CG710_010085</name>
</gene>
<dbReference type="Proteomes" id="UP000216411">
    <property type="component" value="Unassembled WGS sequence"/>
</dbReference>
<evidence type="ECO:0000256" key="2">
    <source>
        <dbReference type="ARBA" id="ARBA00023125"/>
    </source>
</evidence>
<keyword evidence="7" id="KW-1185">Reference proteome</keyword>
<dbReference type="PROSITE" id="PS01124">
    <property type="entry name" value="HTH_ARAC_FAMILY_2"/>
    <property type="match status" value="1"/>
</dbReference>
<reference evidence="5 8" key="2">
    <citation type="submission" date="2018-05" db="EMBL/GenBank/DDBJ databases">
        <title>Genomic Encyclopedia of Type Strains, Phase IV (KMG-IV): sequencing the most valuable type-strain genomes for metagenomic binning, comparative biology and taxonomic classification.</title>
        <authorList>
            <person name="Goeker M."/>
        </authorList>
    </citation>
    <scope>NUCLEOTIDE SEQUENCE [LARGE SCALE GENOMIC DNA]</scope>
    <source>
        <strain evidence="5 8">DSM 28816</strain>
    </source>
</reference>
<evidence type="ECO:0000259" key="4">
    <source>
        <dbReference type="PROSITE" id="PS01124"/>
    </source>
</evidence>
<dbReference type="PRINTS" id="PR00032">
    <property type="entry name" value="HTHARAC"/>
</dbReference>
<keyword evidence="2 5" id="KW-0238">DNA-binding</keyword>
<accession>A0A255IPE1</accession>
<dbReference type="GO" id="GO:0043565">
    <property type="term" value="F:sequence-specific DNA binding"/>
    <property type="evidence" value="ECO:0007669"/>
    <property type="project" value="InterPro"/>
</dbReference>
<protein>
    <submittedName>
        <fullName evidence="6">AraC family transcriptional regulator</fullName>
    </submittedName>
    <submittedName>
        <fullName evidence="5">AraC-like DNA-binding protein</fullName>
    </submittedName>
</protein>
<dbReference type="GO" id="GO:0003700">
    <property type="term" value="F:DNA-binding transcription factor activity"/>
    <property type="evidence" value="ECO:0007669"/>
    <property type="project" value="InterPro"/>
</dbReference>
<sequence>MNAELLKCLKPVTEEEQRILIGDKQINRGIYTTSSEFTIDSNKMLNKGSLIDIRTHTRFIGFPAHKHNYIEIMYMCTGKTTHIINGNTRVILEKGNLLFLNQFSYHEILPAKMNDIGINFIILPEFFDEVLPMLNKENALSDFLVNTLRQNTKRASYLHYKVADIIPIQNLVENLVWDLLNKQHNHRQIDQTTMGLLFMQLVNQTERIEHDEQNLMYHTVAIKVLKYIEESYKIANLTELANQLNHSVSSLSKMIKSSTGSTFKELLQNKRLNQATHLLTATKLPITDIIYMVGYDNTSYFHRIFKKKYNVSPKQYRDMENKDVKI</sequence>
<feature type="domain" description="HTH araC/xylS-type" evidence="4">
    <location>
        <begin position="222"/>
        <end position="319"/>
    </location>
</feature>
<organism evidence="5 8">
    <name type="scientific">Lachnotalea glycerini</name>
    <dbReference type="NCBI Taxonomy" id="1763509"/>
    <lineage>
        <taxon>Bacteria</taxon>
        <taxon>Bacillati</taxon>
        <taxon>Bacillota</taxon>
        <taxon>Clostridia</taxon>
        <taxon>Lachnospirales</taxon>
        <taxon>Lachnospiraceae</taxon>
        <taxon>Lachnotalea</taxon>
    </lineage>
</organism>
<dbReference type="SMART" id="SM00342">
    <property type="entry name" value="HTH_ARAC"/>
    <property type="match status" value="1"/>
</dbReference>
<evidence type="ECO:0000313" key="5">
    <source>
        <dbReference type="EMBL" id="PXV85663.1"/>
    </source>
</evidence>
<keyword evidence="1" id="KW-0805">Transcription regulation</keyword>
<dbReference type="InterPro" id="IPR018062">
    <property type="entry name" value="HTH_AraC-typ_CS"/>
</dbReference>
<dbReference type="SUPFAM" id="SSF51182">
    <property type="entry name" value="RmlC-like cupins"/>
    <property type="match status" value="1"/>
</dbReference>
<evidence type="ECO:0000256" key="1">
    <source>
        <dbReference type="ARBA" id="ARBA00023015"/>
    </source>
</evidence>
<reference evidence="6 7" key="1">
    <citation type="journal article" date="2017" name="Genome Announc.">
        <title>Draft Genome Sequence of a Sporulating and Motile Strain of Lachnotalea glycerini Isolated from Water in Quebec City, Canada.</title>
        <authorList>
            <person name="Maheux A.F."/>
            <person name="Boudreau D.K."/>
            <person name="Berube E."/>
            <person name="Boissinot M."/>
            <person name="Raymond F."/>
            <person name="Brodeur S."/>
            <person name="Corbeil J."/>
            <person name="Isabel S."/>
            <person name="Omar R.F."/>
            <person name="Bergeron M.G."/>
        </authorList>
    </citation>
    <scope>NUCLEOTIDE SEQUENCE [LARGE SCALE GENOMIC DNA]</scope>
    <source>
        <strain evidence="6 7">CCRI-19302</strain>
    </source>
</reference>
<dbReference type="PANTHER" id="PTHR43280">
    <property type="entry name" value="ARAC-FAMILY TRANSCRIPTIONAL REGULATOR"/>
    <property type="match status" value="1"/>
</dbReference>
<reference evidence="6" key="3">
    <citation type="submission" date="2018-07" db="EMBL/GenBank/DDBJ databases">
        <authorList>
            <person name="Quirk P.G."/>
            <person name="Krulwich T.A."/>
        </authorList>
    </citation>
    <scope>NUCLEOTIDE SEQUENCE</scope>
    <source>
        <strain evidence="6">CCRI-19302</strain>
    </source>
</reference>
<dbReference type="PROSITE" id="PS00041">
    <property type="entry name" value="HTH_ARAC_FAMILY_1"/>
    <property type="match status" value="1"/>
</dbReference>
<keyword evidence="3" id="KW-0804">Transcription</keyword>
<dbReference type="InterPro" id="IPR009057">
    <property type="entry name" value="Homeodomain-like_sf"/>
</dbReference>
<dbReference type="Proteomes" id="UP000247523">
    <property type="component" value="Unassembled WGS sequence"/>
</dbReference>
<dbReference type="Gene3D" id="1.10.10.60">
    <property type="entry name" value="Homeodomain-like"/>
    <property type="match status" value="2"/>
</dbReference>
<dbReference type="SUPFAM" id="SSF46689">
    <property type="entry name" value="Homeodomain-like"/>
    <property type="match status" value="1"/>
</dbReference>
<dbReference type="RefSeq" id="WP_094376217.1">
    <property type="nucleotide sequence ID" value="NZ_NOKA02000017.1"/>
</dbReference>
<dbReference type="AlphaFoldDB" id="A0A255IPE1"/>
<name>A0A255IPE1_9FIRM</name>
<dbReference type="EMBL" id="QICS01000015">
    <property type="protein sequence ID" value="PXV85663.1"/>
    <property type="molecule type" value="Genomic_DNA"/>
</dbReference>
<dbReference type="InterPro" id="IPR011051">
    <property type="entry name" value="RmlC_Cupin_sf"/>
</dbReference>
<dbReference type="InterPro" id="IPR018060">
    <property type="entry name" value="HTH_AraC"/>
</dbReference>
<dbReference type="Pfam" id="PF12833">
    <property type="entry name" value="HTH_18"/>
    <property type="match status" value="1"/>
</dbReference>
<dbReference type="EMBL" id="NOKA02000017">
    <property type="protein sequence ID" value="RDY31341.1"/>
    <property type="molecule type" value="Genomic_DNA"/>
</dbReference>
<evidence type="ECO:0000313" key="8">
    <source>
        <dbReference type="Proteomes" id="UP000247523"/>
    </source>
</evidence>
<dbReference type="PANTHER" id="PTHR43280:SF28">
    <property type="entry name" value="HTH-TYPE TRANSCRIPTIONAL ACTIVATOR RHAS"/>
    <property type="match status" value="1"/>
</dbReference>